<name>A0A5A8CK21_CAFRO</name>
<dbReference type="EMBL" id="VLTO01000001">
    <property type="protein sequence ID" value="KAA0178482.1"/>
    <property type="molecule type" value="Genomic_DNA"/>
</dbReference>
<sequence length="205" mass="20430">MEAIRRSLVRLVQAMRLPAGAEVRVDFQFGTSSSVRLLRRMQSTSSAATSAVASLAIDLNQAAASNSSSGADVTAATSLASTVSAQLGSTASTVSSAVQTAIIEADPAAAEGGVTMDSDTYFAVIAASDGAVIGASSSVLAASTPSPSPSPATQAIPLAGLRTNVAAWVLGGIVIAIVVVGTSAILLRRTCGASRVASEEHPDRT</sequence>
<keyword evidence="1" id="KW-0472">Membrane</keyword>
<comment type="caution">
    <text evidence="2">The sequence shown here is derived from an EMBL/GenBank/DDBJ whole genome shotgun (WGS) entry which is preliminary data.</text>
</comment>
<evidence type="ECO:0000313" key="5">
    <source>
        <dbReference type="Proteomes" id="UP000325113"/>
    </source>
</evidence>
<evidence type="ECO:0000313" key="2">
    <source>
        <dbReference type="EMBL" id="KAA0153059.1"/>
    </source>
</evidence>
<dbReference type="EMBL" id="VLTM01000102">
    <property type="protein sequence ID" value="KAA0153059.1"/>
    <property type="molecule type" value="Genomic_DNA"/>
</dbReference>
<dbReference type="Proteomes" id="UP000325113">
    <property type="component" value="Unassembled WGS sequence"/>
</dbReference>
<proteinExistence type="predicted"/>
<protein>
    <submittedName>
        <fullName evidence="2">Uncharacterized protein</fullName>
    </submittedName>
</protein>
<evidence type="ECO:0000256" key="1">
    <source>
        <dbReference type="SAM" id="Phobius"/>
    </source>
</evidence>
<dbReference type="Proteomes" id="UP000322899">
    <property type="component" value="Unassembled WGS sequence"/>
</dbReference>
<keyword evidence="1" id="KW-0812">Transmembrane</keyword>
<gene>
    <name evidence="3" type="ORF">FNF27_00331</name>
    <name evidence="2" type="ORF">FNF31_06522</name>
</gene>
<organism evidence="2 5">
    <name type="scientific">Cafeteria roenbergensis</name>
    <name type="common">Marine flagellate</name>
    <dbReference type="NCBI Taxonomy" id="33653"/>
    <lineage>
        <taxon>Eukaryota</taxon>
        <taxon>Sar</taxon>
        <taxon>Stramenopiles</taxon>
        <taxon>Bigyra</taxon>
        <taxon>Opalozoa</taxon>
        <taxon>Bicosoecida</taxon>
        <taxon>Cafeteriaceae</taxon>
        <taxon>Cafeteria</taxon>
    </lineage>
</organism>
<feature type="transmembrane region" description="Helical" evidence="1">
    <location>
        <begin position="165"/>
        <end position="187"/>
    </location>
</feature>
<keyword evidence="1" id="KW-1133">Transmembrane helix</keyword>
<accession>A0A5A8CK21</accession>
<evidence type="ECO:0000313" key="4">
    <source>
        <dbReference type="Proteomes" id="UP000322899"/>
    </source>
</evidence>
<dbReference type="AlphaFoldDB" id="A0A5A8CK21"/>
<reference evidence="4 5" key="1">
    <citation type="submission" date="2019-07" db="EMBL/GenBank/DDBJ databases">
        <title>Genomes of Cafeteria roenbergensis.</title>
        <authorList>
            <person name="Fischer M.G."/>
            <person name="Hackl T."/>
            <person name="Roman M."/>
        </authorList>
    </citation>
    <scope>NUCLEOTIDE SEQUENCE [LARGE SCALE GENOMIC DNA]</scope>
    <source>
        <strain evidence="2 5">Cflag</strain>
        <strain evidence="3 4">E4-10P</strain>
    </source>
</reference>
<evidence type="ECO:0000313" key="3">
    <source>
        <dbReference type="EMBL" id="KAA0178482.1"/>
    </source>
</evidence>